<evidence type="ECO:0000256" key="1">
    <source>
        <dbReference type="SAM" id="Phobius"/>
    </source>
</evidence>
<dbReference type="PANTHER" id="PTHR47479:SF2">
    <property type="entry name" value="OS05G0393200 PROTEIN"/>
    <property type="match status" value="1"/>
</dbReference>
<name>A0AAV5BQ63_ELECO</name>
<keyword evidence="1" id="KW-0812">Transmembrane</keyword>
<dbReference type="EMBL" id="BQKI01000002">
    <property type="protein sequence ID" value="GJM88483.1"/>
    <property type="molecule type" value="Genomic_DNA"/>
</dbReference>
<reference evidence="2" key="1">
    <citation type="journal article" date="2018" name="DNA Res.">
        <title>Multiple hybrid de novo genome assembly of finger millet, an orphan allotetraploid crop.</title>
        <authorList>
            <person name="Hatakeyama M."/>
            <person name="Aluri S."/>
            <person name="Balachadran M.T."/>
            <person name="Sivarajan S.R."/>
            <person name="Patrignani A."/>
            <person name="Gruter S."/>
            <person name="Poveda L."/>
            <person name="Shimizu-Inatsugi R."/>
            <person name="Baeten J."/>
            <person name="Francoijs K.J."/>
            <person name="Nataraja K.N."/>
            <person name="Reddy Y.A.N."/>
            <person name="Phadnis S."/>
            <person name="Ravikumar R.L."/>
            <person name="Schlapbach R."/>
            <person name="Sreeman S.M."/>
            <person name="Shimizu K.K."/>
        </authorList>
    </citation>
    <scope>NUCLEOTIDE SEQUENCE</scope>
</reference>
<keyword evidence="3" id="KW-1185">Reference proteome</keyword>
<evidence type="ECO:0000313" key="3">
    <source>
        <dbReference type="Proteomes" id="UP001054889"/>
    </source>
</evidence>
<sequence length="235" mass="25014">MLRPFPCHHHFSSAAAAAAMRPTSSSRPSAGGAGANARAHNAPAALSSSAASSTMCRHTTSSATFDILILLLVIFPTSFLLVSSLAHVCRALAPLLHTPPASAALPYLAAAAVLAGTALLSCRRLPRRRCRNPRCRGLRKALEFDVQLQTEEAVRSGAGSTIGGADAAMWREIEALPWKGSQGGNNPDYECLRAELRRMAPPNGRAVLLFRNRCGCPVAKLEGWGAPKSKRRNKR</sequence>
<feature type="transmembrane region" description="Helical" evidence="1">
    <location>
        <begin position="67"/>
        <end position="93"/>
    </location>
</feature>
<evidence type="ECO:0000313" key="2">
    <source>
        <dbReference type="EMBL" id="GJM88483.1"/>
    </source>
</evidence>
<accession>A0AAV5BQ63</accession>
<organism evidence="2 3">
    <name type="scientific">Eleusine coracana subsp. coracana</name>
    <dbReference type="NCBI Taxonomy" id="191504"/>
    <lineage>
        <taxon>Eukaryota</taxon>
        <taxon>Viridiplantae</taxon>
        <taxon>Streptophyta</taxon>
        <taxon>Embryophyta</taxon>
        <taxon>Tracheophyta</taxon>
        <taxon>Spermatophyta</taxon>
        <taxon>Magnoliopsida</taxon>
        <taxon>Liliopsida</taxon>
        <taxon>Poales</taxon>
        <taxon>Poaceae</taxon>
        <taxon>PACMAD clade</taxon>
        <taxon>Chloridoideae</taxon>
        <taxon>Cynodonteae</taxon>
        <taxon>Eleusininae</taxon>
        <taxon>Eleusine</taxon>
    </lineage>
</organism>
<keyword evidence="1" id="KW-1133">Transmembrane helix</keyword>
<proteinExistence type="predicted"/>
<dbReference type="AlphaFoldDB" id="A0AAV5BQ63"/>
<protein>
    <recommendedName>
        <fullName evidence="4">Ribosomal protein L34e superfamily protein</fullName>
    </recommendedName>
</protein>
<comment type="caution">
    <text evidence="2">The sequence shown here is derived from an EMBL/GenBank/DDBJ whole genome shotgun (WGS) entry which is preliminary data.</text>
</comment>
<dbReference type="InterPro" id="IPR044196">
    <property type="entry name" value="At5g19025-like"/>
</dbReference>
<dbReference type="PANTHER" id="PTHR47479">
    <property type="entry name" value="OS05G0393200 PROTEIN"/>
    <property type="match status" value="1"/>
</dbReference>
<evidence type="ECO:0008006" key="4">
    <source>
        <dbReference type="Google" id="ProtNLM"/>
    </source>
</evidence>
<gene>
    <name evidence="2" type="primary">ga04553</name>
    <name evidence="2" type="ORF">PR202_ga04553</name>
</gene>
<dbReference type="Proteomes" id="UP001054889">
    <property type="component" value="Unassembled WGS sequence"/>
</dbReference>
<reference evidence="2" key="2">
    <citation type="submission" date="2021-12" db="EMBL/GenBank/DDBJ databases">
        <title>Resequencing data analysis of finger millet.</title>
        <authorList>
            <person name="Hatakeyama M."/>
            <person name="Aluri S."/>
            <person name="Balachadran M.T."/>
            <person name="Sivarajan S.R."/>
            <person name="Poveda L."/>
            <person name="Shimizu-Inatsugi R."/>
            <person name="Schlapbach R."/>
            <person name="Sreeman S.M."/>
            <person name="Shimizu K.K."/>
        </authorList>
    </citation>
    <scope>NUCLEOTIDE SEQUENCE</scope>
</reference>
<feature type="transmembrane region" description="Helical" evidence="1">
    <location>
        <begin position="105"/>
        <end position="122"/>
    </location>
</feature>
<keyword evidence="1" id="KW-0472">Membrane</keyword>